<gene>
    <name evidence="1" type="ORF">GCM10025772_06440</name>
</gene>
<accession>A0ABP9RXJ3</accession>
<protein>
    <submittedName>
        <fullName evidence="1">Uncharacterized protein</fullName>
    </submittedName>
</protein>
<evidence type="ECO:0000313" key="1">
    <source>
        <dbReference type="EMBL" id="GAA5187854.1"/>
    </source>
</evidence>
<name>A0ABP9RXJ3_9GAMM</name>
<dbReference type="EMBL" id="BAABLF010000005">
    <property type="protein sequence ID" value="GAA5187854.1"/>
    <property type="molecule type" value="Genomic_DNA"/>
</dbReference>
<sequence>MKELVAIHTYLMEPAEVGEWEGREAEAAENINEIFHAVYDRADEDIDTDLLALMLEAIWPHWQFNPQLLELDEDALDAFVETLFTHFDPSKGQETFDDH</sequence>
<reference evidence="2" key="1">
    <citation type="journal article" date="2019" name="Int. J. Syst. Evol. Microbiol.">
        <title>The Global Catalogue of Microorganisms (GCM) 10K type strain sequencing project: providing services to taxonomists for standard genome sequencing and annotation.</title>
        <authorList>
            <consortium name="The Broad Institute Genomics Platform"/>
            <consortium name="The Broad Institute Genome Sequencing Center for Infectious Disease"/>
            <person name="Wu L."/>
            <person name="Ma J."/>
        </authorList>
    </citation>
    <scope>NUCLEOTIDE SEQUENCE [LARGE SCALE GENOMIC DNA]</scope>
    <source>
        <strain evidence="2">JCM 18720</strain>
    </source>
</reference>
<dbReference type="RefSeq" id="WP_345315602.1">
    <property type="nucleotide sequence ID" value="NZ_BAABLF010000005.1"/>
</dbReference>
<dbReference type="Proteomes" id="UP001501600">
    <property type="component" value="Unassembled WGS sequence"/>
</dbReference>
<comment type="caution">
    <text evidence="1">The sequence shown here is derived from an EMBL/GenBank/DDBJ whole genome shotgun (WGS) entry which is preliminary data.</text>
</comment>
<evidence type="ECO:0000313" key="2">
    <source>
        <dbReference type="Proteomes" id="UP001501600"/>
    </source>
</evidence>
<keyword evidence="2" id="KW-1185">Reference proteome</keyword>
<organism evidence="1 2">
    <name type="scientific">Ferrimonas gelatinilytica</name>
    <dbReference type="NCBI Taxonomy" id="1255257"/>
    <lineage>
        <taxon>Bacteria</taxon>
        <taxon>Pseudomonadati</taxon>
        <taxon>Pseudomonadota</taxon>
        <taxon>Gammaproteobacteria</taxon>
        <taxon>Alteromonadales</taxon>
        <taxon>Ferrimonadaceae</taxon>
        <taxon>Ferrimonas</taxon>
    </lineage>
</organism>
<proteinExistence type="predicted"/>